<evidence type="ECO:0000313" key="2">
    <source>
        <dbReference type="EMBL" id="KYG66999.1"/>
    </source>
</evidence>
<dbReference type="Proteomes" id="UP000075320">
    <property type="component" value="Unassembled WGS sequence"/>
</dbReference>
<protein>
    <submittedName>
        <fullName evidence="2">Uncharacterized protein</fullName>
    </submittedName>
</protein>
<feature type="chain" id="PRO_5007573271" evidence="1">
    <location>
        <begin position="18"/>
        <end position="305"/>
    </location>
</feature>
<dbReference type="EMBL" id="LUKE01000001">
    <property type="protein sequence ID" value="KYG66999.1"/>
    <property type="molecule type" value="Genomic_DNA"/>
</dbReference>
<evidence type="ECO:0000313" key="3">
    <source>
        <dbReference type="Proteomes" id="UP000075320"/>
    </source>
</evidence>
<proteinExistence type="predicted"/>
<accession>A0A150WRV5</accession>
<gene>
    <name evidence="2" type="ORF">AZI86_08230</name>
</gene>
<keyword evidence="3" id="KW-1185">Reference proteome</keyword>
<dbReference type="AlphaFoldDB" id="A0A150WRV5"/>
<keyword evidence="1" id="KW-0732">Signal</keyword>
<evidence type="ECO:0000256" key="1">
    <source>
        <dbReference type="SAM" id="SignalP"/>
    </source>
</evidence>
<reference evidence="2 3" key="1">
    <citation type="submission" date="2016-03" db="EMBL/GenBank/DDBJ databases">
        <authorList>
            <person name="Ploux O."/>
        </authorList>
    </citation>
    <scope>NUCLEOTIDE SEQUENCE [LARGE SCALE GENOMIC DNA]</scope>
    <source>
        <strain evidence="2 3">R0</strain>
    </source>
</reference>
<feature type="signal peptide" evidence="1">
    <location>
        <begin position="1"/>
        <end position="17"/>
    </location>
</feature>
<comment type="caution">
    <text evidence="2">The sequence shown here is derived from an EMBL/GenBank/DDBJ whole genome shotgun (WGS) entry which is preliminary data.</text>
</comment>
<sequence length="305" mass="34559">MRVISLLILFSVSTAFADQGLDQLKQSFSGVIANATKEFDKAARMKPLVLKKGTKISKDECEDAKSKISANYKVDPFEVIFEGGSTYNSMCGGQYGIRKNFVQNVSGTSNFGFPYAFVLQLEGQDFGREVISNYFVDSSYRIVEIQSLSFYKKTGELLEYGITSLDQNGNIYSSEYTKNYSIAGKDVEGTQTIEKFIAADGSNSFPLLRNTVKHKTDKTKDYQILILERADKQDWDNFLLPITHAWSGGFYSYSGKQYRTNRYRSNLTIKYRGGKEYCAIGNIKADQQWSQFPADNASYYNCFNY</sequence>
<dbReference type="RefSeq" id="WP_061834576.1">
    <property type="nucleotide sequence ID" value="NZ_LUKE01000001.1"/>
</dbReference>
<organism evidence="2 3">
    <name type="scientific">Bdellovibrio bacteriovorus</name>
    <dbReference type="NCBI Taxonomy" id="959"/>
    <lineage>
        <taxon>Bacteria</taxon>
        <taxon>Pseudomonadati</taxon>
        <taxon>Bdellovibrionota</taxon>
        <taxon>Bdellovibrionia</taxon>
        <taxon>Bdellovibrionales</taxon>
        <taxon>Pseudobdellovibrionaceae</taxon>
        <taxon>Bdellovibrio</taxon>
    </lineage>
</organism>
<name>A0A150WRV5_BDEBC</name>